<evidence type="ECO:0000313" key="2">
    <source>
        <dbReference type="Proteomes" id="UP000033423"/>
    </source>
</evidence>
<dbReference type="EMBL" id="LACI01000077">
    <property type="protein sequence ID" value="KJU87644.1"/>
    <property type="molecule type" value="Genomic_DNA"/>
</dbReference>
<reference evidence="1 2" key="1">
    <citation type="submission" date="2015-02" db="EMBL/GenBank/DDBJ databases">
        <title>Single-cell genomics of uncultivated deep-branching MTB reveals a conserved set of magnetosome genes.</title>
        <authorList>
            <person name="Kolinko S."/>
            <person name="Richter M."/>
            <person name="Glockner F.O."/>
            <person name="Brachmann A."/>
            <person name="Schuler D."/>
        </authorList>
    </citation>
    <scope>NUCLEOTIDE SEQUENCE [LARGE SCALE GENOMIC DNA]</scope>
    <source>
        <strain evidence="1">TM-1</strain>
    </source>
</reference>
<keyword evidence="2" id="KW-1185">Reference proteome</keyword>
<sequence>TVDLKTTDKLTVTIGLDAGGSVGINADWWISANTPFGAYYYDVISGAWTWKAAKVDNIPVTYMGPLFSFEGFSPLVDVVGLPVGTYNLSFQVDTTMNGIQDGSVYSSTITVNIHE</sequence>
<name>A0A0F3H095_9BACT</name>
<protein>
    <submittedName>
        <fullName evidence="1">Lipoprotein</fullName>
    </submittedName>
</protein>
<organism evidence="1 2">
    <name type="scientific">Candidatus Magnetobacterium bavaricum</name>
    <dbReference type="NCBI Taxonomy" id="29290"/>
    <lineage>
        <taxon>Bacteria</taxon>
        <taxon>Pseudomonadati</taxon>
        <taxon>Nitrospirota</taxon>
        <taxon>Thermodesulfovibrionia</taxon>
        <taxon>Thermodesulfovibrionales</taxon>
        <taxon>Candidatus Magnetobacteriaceae</taxon>
        <taxon>Candidatus Magnetobacterium</taxon>
    </lineage>
</organism>
<keyword evidence="1" id="KW-0449">Lipoprotein</keyword>
<evidence type="ECO:0000313" key="1">
    <source>
        <dbReference type="EMBL" id="KJU87644.1"/>
    </source>
</evidence>
<dbReference type="Proteomes" id="UP000033423">
    <property type="component" value="Unassembled WGS sequence"/>
</dbReference>
<comment type="caution">
    <text evidence="1">The sequence shown here is derived from an EMBL/GenBank/DDBJ whole genome shotgun (WGS) entry which is preliminary data.</text>
</comment>
<feature type="non-terminal residue" evidence="1">
    <location>
        <position position="1"/>
    </location>
</feature>
<gene>
    <name evidence="1" type="ORF">MBAV_000161</name>
</gene>
<dbReference type="AlphaFoldDB" id="A0A0F3H095"/>
<accession>A0A0F3H095</accession>
<proteinExistence type="predicted"/>